<feature type="domain" description="Type II methyltransferase M.TaqI-like" evidence="6">
    <location>
        <begin position="550"/>
        <end position="783"/>
    </location>
</feature>
<evidence type="ECO:0000256" key="3">
    <source>
        <dbReference type="ARBA" id="ARBA00022679"/>
    </source>
</evidence>
<dbReference type="InterPro" id="IPR011639">
    <property type="entry name" value="MethylTrfase_TaqI-like_dom"/>
</dbReference>
<keyword evidence="4" id="KW-0949">S-adenosyl-L-methionine</keyword>
<evidence type="ECO:0000256" key="5">
    <source>
        <dbReference type="ARBA" id="ARBA00047942"/>
    </source>
</evidence>
<dbReference type="EC" id="2.1.1.72" evidence="1"/>
<dbReference type="EMBL" id="CP003598">
    <property type="protein sequence ID" value="AFY91227.1"/>
    <property type="molecule type" value="Genomic_DNA"/>
</dbReference>
<keyword evidence="7" id="KW-0614">Plasmid</keyword>
<gene>
    <name evidence="7" type="ORF">Chro_5892</name>
</gene>
<dbReference type="PATRIC" id="fig|251229.3.peg.6884"/>
<dbReference type="PANTHER" id="PTHR33841">
    <property type="entry name" value="DNA METHYLTRANSFERASE YEEA-RELATED"/>
    <property type="match status" value="1"/>
</dbReference>
<dbReference type="GO" id="GO:0009007">
    <property type="term" value="F:site-specific DNA-methyltransferase (adenine-specific) activity"/>
    <property type="evidence" value="ECO:0007669"/>
    <property type="project" value="UniProtKB-EC"/>
</dbReference>
<protein>
    <recommendedName>
        <fullName evidence="1">site-specific DNA-methyltransferase (adenine-specific)</fullName>
        <ecNumber evidence="1">2.1.1.72</ecNumber>
    </recommendedName>
</protein>
<dbReference type="Gene3D" id="3.40.50.150">
    <property type="entry name" value="Vaccinia Virus protein VP39"/>
    <property type="match status" value="2"/>
</dbReference>
<evidence type="ECO:0000259" key="6">
    <source>
        <dbReference type="Pfam" id="PF07669"/>
    </source>
</evidence>
<evidence type="ECO:0000313" key="8">
    <source>
        <dbReference type="Proteomes" id="UP000010384"/>
    </source>
</evidence>
<dbReference type="RefSeq" id="WP_015163164.1">
    <property type="nucleotide sequence ID" value="NC_019699.1"/>
</dbReference>
<evidence type="ECO:0000256" key="2">
    <source>
        <dbReference type="ARBA" id="ARBA00022603"/>
    </source>
</evidence>
<keyword evidence="3" id="KW-0808">Transferase</keyword>
<proteinExistence type="predicted"/>
<accession>K9U807</accession>
<name>K9U807_CHRTP</name>
<reference evidence="7 8" key="1">
    <citation type="submission" date="2012-06" db="EMBL/GenBank/DDBJ databases">
        <title>Finished plasmid 1 of genome of Chroococcidiopsis thermalis PCC 7203.</title>
        <authorList>
            <consortium name="US DOE Joint Genome Institute"/>
            <person name="Gugger M."/>
            <person name="Coursin T."/>
            <person name="Rippka R."/>
            <person name="Tandeau De Marsac N."/>
            <person name="Huntemann M."/>
            <person name="Wei C.-L."/>
            <person name="Han J."/>
            <person name="Detter J.C."/>
            <person name="Han C."/>
            <person name="Tapia R."/>
            <person name="Davenport K."/>
            <person name="Daligault H."/>
            <person name="Erkkila T."/>
            <person name="Gu W."/>
            <person name="Munk A.C.C."/>
            <person name="Teshima H."/>
            <person name="Xu Y."/>
            <person name="Chain P."/>
            <person name="Chen A."/>
            <person name="Krypides N."/>
            <person name="Mavromatis K."/>
            <person name="Markowitz V."/>
            <person name="Szeto E."/>
            <person name="Ivanova N."/>
            <person name="Mikhailova N."/>
            <person name="Ovchinnikova G."/>
            <person name="Pagani I."/>
            <person name="Pati A."/>
            <person name="Goodwin L."/>
            <person name="Peters L."/>
            <person name="Pitluck S."/>
            <person name="Woyke T."/>
            <person name="Kerfeld C."/>
        </authorList>
    </citation>
    <scope>NUCLEOTIDE SEQUENCE [LARGE SCALE GENOMIC DNA]</scope>
    <source>
        <strain evidence="7 8">PCC 7203</strain>
        <plasmid evidence="7 8">pCHRO.01</plasmid>
    </source>
</reference>
<dbReference type="Pfam" id="PF07669">
    <property type="entry name" value="Eco57I"/>
    <property type="match status" value="1"/>
</dbReference>
<keyword evidence="8" id="KW-1185">Reference proteome</keyword>
<organism evidence="7 8">
    <name type="scientific">Chroococcidiopsis thermalis (strain PCC 7203)</name>
    <dbReference type="NCBI Taxonomy" id="251229"/>
    <lineage>
        <taxon>Bacteria</taxon>
        <taxon>Bacillati</taxon>
        <taxon>Cyanobacteriota</taxon>
        <taxon>Cyanophyceae</taxon>
        <taxon>Chroococcidiopsidales</taxon>
        <taxon>Chroococcidiopsidaceae</taxon>
        <taxon>Chroococcidiopsis</taxon>
    </lineage>
</organism>
<geneLocation type="plasmid" evidence="7 8">
    <name>pCHRO.01</name>
</geneLocation>
<evidence type="ECO:0000256" key="4">
    <source>
        <dbReference type="ARBA" id="ARBA00022691"/>
    </source>
</evidence>
<dbReference type="GO" id="GO:0032259">
    <property type="term" value="P:methylation"/>
    <property type="evidence" value="ECO:0007669"/>
    <property type="project" value="UniProtKB-KW"/>
</dbReference>
<dbReference type="InterPro" id="IPR029063">
    <property type="entry name" value="SAM-dependent_MTases_sf"/>
</dbReference>
<evidence type="ECO:0000313" key="7">
    <source>
        <dbReference type="EMBL" id="AFY91227.1"/>
    </source>
</evidence>
<dbReference type="Proteomes" id="UP000010384">
    <property type="component" value="Plasmid pCHRO.01"/>
</dbReference>
<keyword evidence="2" id="KW-0489">Methyltransferase</keyword>
<dbReference type="PANTHER" id="PTHR33841:SF1">
    <property type="entry name" value="DNA METHYLTRANSFERASE A"/>
    <property type="match status" value="1"/>
</dbReference>
<evidence type="ECO:0000256" key="1">
    <source>
        <dbReference type="ARBA" id="ARBA00011900"/>
    </source>
</evidence>
<dbReference type="PRINTS" id="PR00507">
    <property type="entry name" value="N12N6MTFRASE"/>
</dbReference>
<dbReference type="InterPro" id="IPR050953">
    <property type="entry name" value="N4_N6_ade-DNA_methylase"/>
</dbReference>
<sequence length="1283" mass="146237">MSAVASTLTGIQIEGNLIAPDLTADLLAGNTKEHKGQTSEDFGLTKADKLADEIAIAWGDAKAYWAAFQRALARLPERDLATTVTREQWVVPLLRSLGYDPVYTAKAEAIDGQTYALSHRTDPGEDKPPIHVVGCRVKLEQRPPSGTPRLSAHALMQEYLNRTEHLWGIVTNGLQWRLLRDSSLMTRLTFIEFDLEQILNGENFAEFGLFYRLFHRSRLPKGADDADACLLEYYHQEAIQQGGRVRDRLRDGVEKALVLLGTGFLQHPNNGQLRQSFESGELTDTVYYRQLLLLIYRLLFLMVAEARNLLLTDEDPEKARIYLEYYSVTRLRNLAERPSYRREGFQDLWQGLRVTFRLFDENWRGEVLGLSPLNGDLFGSKTLKHLDEYAIDNHELLQAIRQLSLYEQKGQSRRVNYAALDVEELGSVYESLLDFHPQIQVRQSIYEFQLVTGSDRKTTGSYYTPPELVGQLIKSALEPVIEEKLKEAKTQSEKEAALLSLKVCDPACGSGHFLLAAARRIGKELAIARTGEAQPGVEPLRKAIRDIVQNCIYGVDLNPLAVDLCKVALWIEGFNRGLPLNFLDHRIKCGNSLVGVLDLTCLDEGIPDEAFKPVTGDDKQLASRWKKENKKQRETDLQGQLSLDFDGNLERDRSHYAQTAAYVGAIAEVTTGDVRQKQVQYQQSRQDKGWWRDYSACNLWTAAFFMPLTEQDLHLLPTTAALTQLLRGNTSTQKIVEAANKLAQEKRFFHWCLEFSEVFEVGGFDCVLGNPPWEKIKLQEKEFFASRSAEVANAANKAAREKLIHQLPKTNPALAQSFEEAKHDAEAESKFIRKSSKFSLTSVGDINTYAVFAETNRLLVNKTGQAGFIIQSDIATADTYKQFFADLLTKKQLVSFYDFVNTEGIFPAVHRTHPHFCLITISGNFKDKPSDLAFWNTNIRHINDSNRLFTLSATDLLLLNPNTLTCPVFRTRADAEITKKIYQHIPVLENERAESNPWNVSFIRMFDMSNDSGLFKNEMNEGLVPLYEAKMFHQFDHRWATYTADGNTRELIDTEKKHPHFLLHPQSWVEYVEVENRLGNHWKKNWLLAFRSITNTTNERTAIFSIIPKVGVGNSAPIMLLKIDKASLISCLQANLSSLVFDFITRQKVGGTNFNFFIVKQLPVIPPEAYTQEDIEFISSRVLELVYTAWDMQPFAQDMGYDGEPFIWNSERRALLRAELDAYYAKLYGLNRDELRYILDPADVYGSDFPSETFRVLKNNEIKQFGEYRTQRLVLEAWDRMFG</sequence>
<dbReference type="REBASE" id="57735">
    <property type="entry name" value="Cth7203ORF5892P"/>
</dbReference>
<dbReference type="KEGG" id="cthe:Chro_5892"/>
<dbReference type="GO" id="GO:0006304">
    <property type="term" value="P:DNA modification"/>
    <property type="evidence" value="ECO:0007669"/>
    <property type="project" value="InterPro"/>
</dbReference>
<dbReference type="HOGENOM" id="CLU_002881_0_0_3"/>
<dbReference type="InParanoid" id="K9U807"/>
<dbReference type="SUPFAM" id="SSF53335">
    <property type="entry name" value="S-adenosyl-L-methionine-dependent methyltransferases"/>
    <property type="match status" value="1"/>
</dbReference>
<comment type="catalytic activity">
    <reaction evidence="5">
        <text>a 2'-deoxyadenosine in DNA + S-adenosyl-L-methionine = an N(6)-methyl-2'-deoxyadenosine in DNA + S-adenosyl-L-homocysteine + H(+)</text>
        <dbReference type="Rhea" id="RHEA:15197"/>
        <dbReference type="Rhea" id="RHEA-COMP:12418"/>
        <dbReference type="Rhea" id="RHEA-COMP:12419"/>
        <dbReference type="ChEBI" id="CHEBI:15378"/>
        <dbReference type="ChEBI" id="CHEBI:57856"/>
        <dbReference type="ChEBI" id="CHEBI:59789"/>
        <dbReference type="ChEBI" id="CHEBI:90615"/>
        <dbReference type="ChEBI" id="CHEBI:90616"/>
        <dbReference type="EC" id="2.1.1.72"/>
    </reaction>
</comment>